<reference evidence="1 2" key="1">
    <citation type="submission" date="2016-10" db="EMBL/GenBank/DDBJ databases">
        <authorList>
            <person name="de Groot N.N."/>
        </authorList>
    </citation>
    <scope>NUCLEOTIDE SEQUENCE [LARGE SCALE GENOMIC DNA]</scope>
    <source>
        <strain evidence="1 2">DSM 378</strain>
    </source>
</reference>
<dbReference type="EMBL" id="FOFJ01000045">
    <property type="protein sequence ID" value="SER36906.1"/>
    <property type="molecule type" value="Genomic_DNA"/>
</dbReference>
<dbReference type="Proteomes" id="UP000199267">
    <property type="component" value="Unassembled WGS sequence"/>
</dbReference>
<evidence type="ECO:0000313" key="2">
    <source>
        <dbReference type="Proteomes" id="UP000199267"/>
    </source>
</evidence>
<protein>
    <submittedName>
        <fullName evidence="1">Uncharacterized protein</fullName>
    </submittedName>
</protein>
<sequence length="279" mass="31418">FSCLPGFGIHTRRSGCGRYPLFSDRRITAWNFKRGVAHFSPSTPGVLRPRFSVTRRTARQRPWSEWVSIRCRRLTLRQSPSPVACAIFNCVFRTEVWILAQSRLCQSVTPSKDADFAGVAGCVFIQSSSRSRTLEADCPQGVKSAPRVVFMLESAVFIAPVDQVHVSQGYPLPILFQPVYDPLQVALRFLHRPIPHTPQRPLRVACPCRCRPLAGGRDCHVPRNASIPRLGSVFPPTGVWYRIASSDCDDHLQCRFWPRPIIAVGPFIFTRVQSAVHVR</sequence>
<proteinExistence type="predicted"/>
<evidence type="ECO:0000313" key="1">
    <source>
        <dbReference type="EMBL" id="SER36906.1"/>
    </source>
</evidence>
<gene>
    <name evidence="1" type="ORF">SAMN04244573_03482</name>
</gene>
<dbReference type="AlphaFoldDB" id="A0A1H9NLU9"/>
<accession>A0A1H9NLU9</accession>
<name>A0A1H9NLU9_9GAMM</name>
<feature type="non-terminal residue" evidence="1">
    <location>
        <position position="1"/>
    </location>
</feature>
<organism evidence="1 2">
    <name type="scientific">Azotobacter beijerinckii</name>
    <dbReference type="NCBI Taxonomy" id="170623"/>
    <lineage>
        <taxon>Bacteria</taxon>
        <taxon>Pseudomonadati</taxon>
        <taxon>Pseudomonadota</taxon>
        <taxon>Gammaproteobacteria</taxon>
        <taxon>Pseudomonadales</taxon>
        <taxon>Pseudomonadaceae</taxon>
        <taxon>Azotobacter</taxon>
    </lineage>
</organism>